<comment type="caution">
    <text evidence="5">The sequence shown here is derived from an EMBL/GenBank/DDBJ whole genome shotgun (WGS) entry which is preliminary data.</text>
</comment>
<evidence type="ECO:0000256" key="4">
    <source>
        <dbReference type="SAM" id="MobiDB-lite"/>
    </source>
</evidence>
<dbReference type="PROSITE" id="PS00285">
    <property type="entry name" value="POTATO_INHIBITOR"/>
    <property type="match status" value="1"/>
</dbReference>
<evidence type="ECO:0008006" key="7">
    <source>
        <dbReference type="Google" id="ProtNLM"/>
    </source>
</evidence>
<comment type="similarity">
    <text evidence="1">Belongs to the protease inhibitor I13 (potato type I serine protease inhibitor) family.</text>
</comment>
<keyword evidence="3" id="KW-0722">Serine protease inhibitor</keyword>
<organism evidence="5 6">
    <name type="scientific">Rehmannia glutinosa</name>
    <name type="common">Chinese foxglove</name>
    <dbReference type="NCBI Taxonomy" id="99300"/>
    <lineage>
        <taxon>Eukaryota</taxon>
        <taxon>Viridiplantae</taxon>
        <taxon>Streptophyta</taxon>
        <taxon>Embryophyta</taxon>
        <taxon>Tracheophyta</taxon>
        <taxon>Spermatophyta</taxon>
        <taxon>Magnoliopsida</taxon>
        <taxon>eudicotyledons</taxon>
        <taxon>Gunneridae</taxon>
        <taxon>Pentapetalae</taxon>
        <taxon>asterids</taxon>
        <taxon>lamiids</taxon>
        <taxon>Lamiales</taxon>
        <taxon>Orobanchaceae</taxon>
        <taxon>Rehmannieae</taxon>
        <taxon>Rehmannia</taxon>
    </lineage>
</organism>
<dbReference type="PRINTS" id="PR00292">
    <property type="entry name" value="POTATOINHBTR"/>
</dbReference>
<dbReference type="Proteomes" id="UP001318860">
    <property type="component" value="Unassembled WGS sequence"/>
</dbReference>
<dbReference type="Gene3D" id="3.30.10.10">
    <property type="entry name" value="Trypsin Inhibitor V, subunit A"/>
    <property type="match status" value="1"/>
</dbReference>
<dbReference type="PANTHER" id="PTHR33091">
    <property type="entry name" value="PROTEIN, PUTATIVE, EXPRESSED-RELATED"/>
    <property type="match status" value="1"/>
</dbReference>
<dbReference type="InterPro" id="IPR000864">
    <property type="entry name" value="Prot_inh_pot1"/>
</dbReference>
<reference evidence="5 6" key="1">
    <citation type="journal article" date="2021" name="Comput. Struct. Biotechnol. J.">
        <title>De novo genome assembly of the potent medicinal plant Rehmannia glutinosa using nanopore technology.</title>
        <authorList>
            <person name="Ma L."/>
            <person name="Dong C."/>
            <person name="Song C."/>
            <person name="Wang X."/>
            <person name="Zheng X."/>
            <person name="Niu Y."/>
            <person name="Chen S."/>
            <person name="Feng W."/>
        </authorList>
    </citation>
    <scope>NUCLEOTIDE SEQUENCE [LARGE SCALE GENOMIC DNA]</scope>
    <source>
        <strain evidence="5">DH-2019</strain>
    </source>
</reference>
<protein>
    <recommendedName>
        <fullName evidence="7">Subtilisin inhibitor-like protein</fullName>
    </recommendedName>
</protein>
<keyword evidence="6" id="KW-1185">Reference proteome</keyword>
<evidence type="ECO:0000313" key="5">
    <source>
        <dbReference type="EMBL" id="KAK6120339.1"/>
    </source>
</evidence>
<evidence type="ECO:0000313" key="6">
    <source>
        <dbReference type="Proteomes" id="UP001318860"/>
    </source>
</evidence>
<evidence type="ECO:0000256" key="1">
    <source>
        <dbReference type="ARBA" id="ARBA00008210"/>
    </source>
</evidence>
<evidence type="ECO:0000256" key="3">
    <source>
        <dbReference type="ARBA" id="ARBA00022900"/>
    </source>
</evidence>
<keyword evidence="2" id="KW-0646">Protease inhibitor</keyword>
<accession>A0ABR0UCT5</accession>
<feature type="compositionally biased region" description="Basic and acidic residues" evidence="4">
    <location>
        <begin position="1"/>
        <end position="16"/>
    </location>
</feature>
<feature type="region of interest" description="Disordered" evidence="4">
    <location>
        <begin position="1"/>
        <end position="34"/>
    </location>
</feature>
<dbReference type="PANTHER" id="PTHR33091:SF29">
    <property type="entry name" value="SUBTILISIN INHIBITOR 1"/>
    <property type="match status" value="1"/>
</dbReference>
<name>A0ABR0UCT5_REHGL</name>
<sequence length="95" mass="10564">MAEKEIQPQEVPKKQAVEQSSSPDDQGYLPGKSTWPEVVGLTAAEAEKKIKEEMPADTHVHVVPPDSFVTMDWRTDRVRIFVDSSGKVHKPPIIG</sequence>
<proteinExistence type="inferred from homology"/>
<evidence type="ECO:0000256" key="2">
    <source>
        <dbReference type="ARBA" id="ARBA00022690"/>
    </source>
</evidence>
<dbReference type="InterPro" id="IPR036354">
    <property type="entry name" value="Prot_inh_pot1_sf"/>
</dbReference>
<gene>
    <name evidence="5" type="ORF">DH2020_046030</name>
</gene>
<dbReference type="Pfam" id="PF00280">
    <property type="entry name" value="potato_inhibit"/>
    <property type="match status" value="1"/>
</dbReference>
<dbReference type="SUPFAM" id="SSF54654">
    <property type="entry name" value="CI-2 family of serine protease inhibitors"/>
    <property type="match status" value="1"/>
</dbReference>
<dbReference type="EMBL" id="JABTTQ020003093">
    <property type="protein sequence ID" value="KAK6120339.1"/>
    <property type="molecule type" value="Genomic_DNA"/>
</dbReference>